<dbReference type="PANTHER" id="PTHR32305">
    <property type="match status" value="1"/>
</dbReference>
<accession>A0A2N9JJY8</accession>
<dbReference type="InterPro" id="IPR056823">
    <property type="entry name" value="TEN-like_YD-shell"/>
</dbReference>
<dbReference type="InterPro" id="IPR050708">
    <property type="entry name" value="T6SS_VgrG/RHS"/>
</dbReference>
<dbReference type="Pfam" id="PF25023">
    <property type="entry name" value="TEN_YD-shell"/>
    <property type="match status" value="1"/>
</dbReference>
<feature type="compositionally biased region" description="Polar residues" evidence="2">
    <location>
        <begin position="806"/>
        <end position="828"/>
    </location>
</feature>
<keyword evidence="5" id="KW-1185">Reference proteome</keyword>
<feature type="region of interest" description="Disordered" evidence="2">
    <location>
        <begin position="1032"/>
        <end position="1052"/>
    </location>
</feature>
<keyword evidence="1" id="KW-0677">Repeat</keyword>
<feature type="compositionally biased region" description="Polar residues" evidence="2">
    <location>
        <begin position="846"/>
        <end position="863"/>
    </location>
</feature>
<gene>
    <name evidence="4" type="ORF">MPLG2_2737</name>
</gene>
<sequence>MNGSNHVARSVGVFGRSVAALASLGMVGACLVAVAPDAVADPWEAPDTPQFKFAATKKVKPGSATTKGVTNVRPSKVTWPTAVKDAPVATLPKVGSRGRATGTPISVARVKAEDPGQVTVSVLDRARSDSMIGSGMVFTVAAEPDSTLDVTVDTSQISGLAGGDFAGRLRLVKLAGCDLNDPTPQPCRAGSRVTGAETDGSAVKGRVSTDSSGVAVMALAAGASSDQGSFGATSLKPSSSWEAGGSSGTFSWSYPIATPDVAGSLSPDLAIGYSSGATDGAVSTTNNQASWLGEGFDLPVGFIERKFVTCGLETTPKPGGNQPAGNEDLCWNTESARTNNAKYDNAVLSLQGHSGALIRVGNTTAWRLQDDDGTRVEKIGTIAGGNESWKVTTPDGTQYFFGKGKADGADAPATNSVLKVPVAGNHSGEPGYTAGAFASSFTTQPYRWNLDYVVATTGDTMTFYYDKETNRYNRAGATPASYDRAATLTGIFYGERKGQEANNPAAKVTFSTAERCDPAISADCATATPTTATMAAWPDVPMDAVCSDEFCPSIKNAPTFFTRKKLTDITTWVQHQADNGYDKVDSWAIGTGFPDSGDANSAATLWPTTITQTGHTGPATAATLTLPSVTLEPVFKHNRIDGPSGTYGMLRPRLARIFSEAGAVTTVTYSDGGCTPTTLPASAATNTTRCFPNYYSATPGDTPAVNWFSKYVVTQVEEKDISTDFTAMPNLTGLDLSTTRLTSYTYVGSAAWHWDDTILEPGAKGTWNSWRGYQKVVTAVGKSGAPQSVTEKTWYRGMYGDRKTESGSTTKTDTITDSAGTKVNDTGSYTGQLRESRVLKSVGGSADSSTIYDPASTNVSGATDGLTQVAQTDIKTTKTTQYLASGSRTRTTTVKARDSWGQPTQVEDSGDSAVTGDETCTRTTYATPTGTATAIDLVAEESVMPNVCSTTLATASVISWEKSLYDGATSSGGVTGPGFETGSQVLTGSSTRTWRTETTTSFDQHGRPVSVTDALGRTTTTTYTPATIKAPTKTEVTSPDPDGTGPAVPLTGTVFTDPRRNQQIKSISAAGEISEADRDAFGRVTATWLPGRPRTESASATYSYTMNVNGVSTITTNTLTQTMNGLRYITSVDLLDSLLRPRQTQTQSLSNGIIVADNFYDSRGLVALTDSYIADVSPGTTLRAADVWGDVKPNVRTVRDYAGRPLTESTYDGSTLLWQTSTVYGGNTVKVTPPTGGTPTTTTTDIQGRTTKLTQHLAADSITSYTYTPAGAIATMTDPKGNKWSYTYDLQGNQLTAKDPDKGTTTSTYNAVNQPLTVKDARNLGVAYTYDALDRVTQTTNLAGTSTFTAATFDPATGRPASNTRYVTDPTTGTPVAIQTSIDSYDSAGRATSTTLHLPAITNLVPTQLAGDYTITNTFGPDGQPATTGLPATGPVAAETLTHGYNTYGAPYSLTGAATYVVATGYYQTNDLAGINMGSVPGNIIAAQYYHDQASGRLTSIRSVTQVQAGLIDQADYTYDPAGNITNIKSSLVGGIIDNQCFSYDTQRQLKAAWTTPDTGTCATTPTQTTLGNGPAPYWSTWTTDTIGKTSSRTDKTATTTATTTYTYPANSATAVRPHSVTQTVTTGTGAATRTYTYDAAGNTLTRPGPTGATQTLTYDDEGKLTKVATGATTNAVMVYDPTGNRIINQEGTQTTLTVAGTELTYDTATSATTASRYYTHQGTTVAVRTGNTPDKLVSIITDHQNTPHHQIRNSDSNVQASWQNPYGTSRGTAPTTWTGKRGFVGGSNDTTGLIHIGARDYDPQLQRFTTVDPVQNTTDPLQWNPYTYSQNTPVTLSDPTGELACIDSCDWDRRRFDPAVHAREVKRLSGKWPARTPKRYKRWGYLARPKAAFRGKNPYVSRKSSTKPEPRKKTPPPVPRVPVLPFDQSNFIGEVTKLVAQTAGGTCTREGSMNVCIGGAWWLNDNQRSGGATLGNTFWTNADYRKILGTTEYEKLMRHEDRHRQQWEIFGASFAFLYTAAEISGSKRDERLGIDAGCSNVFEIFAGLSDGGYNC</sequence>
<dbReference type="KEGG" id="mgg:MPLG2_2737"/>
<proteinExistence type="predicted"/>
<dbReference type="Gene3D" id="2.180.10.10">
    <property type="entry name" value="RHS repeat-associated core"/>
    <property type="match status" value="1"/>
</dbReference>
<feature type="region of interest" description="Disordered" evidence="2">
    <location>
        <begin position="1897"/>
        <end position="1924"/>
    </location>
</feature>
<dbReference type="InterPro" id="IPR031325">
    <property type="entry name" value="RHS_repeat"/>
</dbReference>
<dbReference type="InterPro" id="IPR022385">
    <property type="entry name" value="Rhs_assc_core"/>
</dbReference>
<dbReference type="EMBL" id="LT985188">
    <property type="protein sequence ID" value="SPD87767.1"/>
    <property type="molecule type" value="Genomic_DNA"/>
</dbReference>
<evidence type="ECO:0000256" key="1">
    <source>
        <dbReference type="ARBA" id="ARBA00022737"/>
    </source>
</evidence>
<feature type="region of interest" description="Disordered" evidence="2">
    <location>
        <begin position="186"/>
        <end position="207"/>
    </location>
</feature>
<feature type="region of interest" description="Disordered" evidence="2">
    <location>
        <begin position="971"/>
        <end position="1009"/>
    </location>
</feature>
<name>A0A2N9JJY8_9ACTN</name>
<feature type="region of interest" description="Disordered" evidence="2">
    <location>
        <begin position="800"/>
        <end position="828"/>
    </location>
</feature>
<dbReference type="Proteomes" id="UP000238164">
    <property type="component" value="Chromosome 1"/>
</dbReference>
<evidence type="ECO:0000313" key="5">
    <source>
        <dbReference type="Proteomes" id="UP000238164"/>
    </source>
</evidence>
<dbReference type="NCBIfam" id="TIGR01643">
    <property type="entry name" value="YD_repeat_2x"/>
    <property type="match status" value="3"/>
</dbReference>
<feature type="region of interest" description="Disordered" evidence="2">
    <location>
        <begin position="843"/>
        <end position="863"/>
    </location>
</feature>
<reference evidence="4 5" key="1">
    <citation type="submission" date="2018-02" db="EMBL/GenBank/DDBJ databases">
        <authorList>
            <person name="Cohen D.B."/>
            <person name="Kent A.D."/>
        </authorList>
    </citation>
    <scope>NUCLEOTIDE SEQUENCE [LARGE SCALE GENOMIC DNA]</scope>
    <source>
        <strain evidence="4">1</strain>
    </source>
</reference>
<dbReference type="InterPro" id="IPR006530">
    <property type="entry name" value="YD"/>
</dbReference>
<feature type="region of interest" description="Disordered" evidence="2">
    <location>
        <begin position="885"/>
        <end position="917"/>
    </location>
</feature>
<dbReference type="NCBIfam" id="TIGR03696">
    <property type="entry name" value="Rhs_assc_core"/>
    <property type="match status" value="1"/>
</dbReference>
<evidence type="ECO:0000259" key="3">
    <source>
        <dbReference type="Pfam" id="PF25023"/>
    </source>
</evidence>
<feature type="compositionally biased region" description="Low complexity" evidence="2">
    <location>
        <begin position="987"/>
        <end position="1001"/>
    </location>
</feature>
<protein>
    <submittedName>
        <fullName evidence="4">RHS repeat-associated core domain-containing protein</fullName>
    </submittedName>
</protein>
<dbReference type="Pfam" id="PF05593">
    <property type="entry name" value="RHS_repeat"/>
    <property type="match status" value="1"/>
</dbReference>
<dbReference type="PANTHER" id="PTHR32305:SF17">
    <property type="entry name" value="TRNA NUCLEASE WAPA"/>
    <property type="match status" value="1"/>
</dbReference>
<evidence type="ECO:0000256" key="2">
    <source>
        <dbReference type="SAM" id="MobiDB-lite"/>
    </source>
</evidence>
<evidence type="ECO:0000313" key="4">
    <source>
        <dbReference type="EMBL" id="SPD87767.1"/>
    </source>
</evidence>
<feature type="compositionally biased region" description="Polar residues" evidence="2">
    <location>
        <begin position="885"/>
        <end position="894"/>
    </location>
</feature>
<feature type="domain" description="Teneurin-like YD-shell" evidence="3">
    <location>
        <begin position="1630"/>
        <end position="1835"/>
    </location>
</feature>
<organism evidence="4 5">
    <name type="scientific">Micropruina glycogenica</name>
    <dbReference type="NCBI Taxonomy" id="75385"/>
    <lineage>
        <taxon>Bacteria</taxon>
        <taxon>Bacillati</taxon>
        <taxon>Actinomycetota</taxon>
        <taxon>Actinomycetes</taxon>
        <taxon>Propionibacteriales</taxon>
        <taxon>Nocardioidaceae</taxon>
        <taxon>Micropruina</taxon>
    </lineage>
</organism>